<protein>
    <submittedName>
        <fullName evidence="2">Uncharacterized protein</fullName>
    </submittedName>
</protein>
<dbReference type="WBParaSite" id="PS1159_v2.g14225.t1">
    <property type="protein sequence ID" value="PS1159_v2.g14225.t1"/>
    <property type="gene ID" value="PS1159_v2.g14225"/>
</dbReference>
<reference evidence="2" key="1">
    <citation type="submission" date="2022-11" db="UniProtKB">
        <authorList>
            <consortium name="WormBaseParasite"/>
        </authorList>
    </citation>
    <scope>IDENTIFICATION</scope>
</reference>
<evidence type="ECO:0000313" key="2">
    <source>
        <dbReference type="WBParaSite" id="PS1159_v2.g14225.t1"/>
    </source>
</evidence>
<sequence length="157" mass="17595">MVQPVQFHGTCSNFQSYSECISLPHGKHRDNWLKFLVGVFELDEAFPPHRGRANLQEKIEKDSVIDNGRQLTELCGDGQFQNFIHYIKRLGSNNVTAELSTSNLNTAAFFSPSVFAAHSSPSSVAAAPTFNSIIESREVLMKLAESKRKFHLTLVLR</sequence>
<accession>A0AC35F5W7</accession>
<dbReference type="Proteomes" id="UP000887580">
    <property type="component" value="Unplaced"/>
</dbReference>
<evidence type="ECO:0000313" key="1">
    <source>
        <dbReference type="Proteomes" id="UP000887580"/>
    </source>
</evidence>
<organism evidence="1 2">
    <name type="scientific">Panagrolaimus sp. PS1159</name>
    <dbReference type="NCBI Taxonomy" id="55785"/>
    <lineage>
        <taxon>Eukaryota</taxon>
        <taxon>Metazoa</taxon>
        <taxon>Ecdysozoa</taxon>
        <taxon>Nematoda</taxon>
        <taxon>Chromadorea</taxon>
        <taxon>Rhabditida</taxon>
        <taxon>Tylenchina</taxon>
        <taxon>Panagrolaimomorpha</taxon>
        <taxon>Panagrolaimoidea</taxon>
        <taxon>Panagrolaimidae</taxon>
        <taxon>Panagrolaimus</taxon>
    </lineage>
</organism>
<name>A0AC35F5W7_9BILA</name>
<proteinExistence type="predicted"/>